<gene>
    <name evidence="1" type="ORF">SAMN06295905_1326</name>
</gene>
<evidence type="ECO:0000313" key="2">
    <source>
        <dbReference type="Proteomes" id="UP000194474"/>
    </source>
</evidence>
<dbReference type="EMBL" id="FXWK01000001">
    <property type="protein sequence ID" value="SMQ65826.1"/>
    <property type="molecule type" value="Genomic_DNA"/>
</dbReference>
<sequence length="277" mass="29401">MNGYEWLDGQFRIVNGDRVVATTGGTLLQFLTAQQTMSATLSFPDALKGQLYTFSYGTTYAAGGNYRTNTACRTAVGARPQEWTQTIELGVAPAGADIAAVHVILNRTAAPSHTWLGQVLAPVFPMAQEIQLWGSMTLEMAPCITRGLTVDIVPNVDPSLPGKLVAIIDQTVGPAAGNFTSYGHIPPTEPSTVFDNFRGGTENVAPSGAGVPVWWSDASPYSKVESGEWSGSLAPGSPTVFARARQYGGAQAAAYIDPTNYASTYTLTAKVRFGRRS</sequence>
<dbReference type="OrthoDB" id="8448578at2"/>
<organism evidence="1 2">
    <name type="scientific">Devosia lucknowensis</name>
    <dbReference type="NCBI Taxonomy" id="1096929"/>
    <lineage>
        <taxon>Bacteria</taxon>
        <taxon>Pseudomonadati</taxon>
        <taxon>Pseudomonadota</taxon>
        <taxon>Alphaproteobacteria</taxon>
        <taxon>Hyphomicrobiales</taxon>
        <taxon>Devosiaceae</taxon>
        <taxon>Devosia</taxon>
    </lineage>
</organism>
<keyword evidence="2" id="KW-1185">Reference proteome</keyword>
<name>A0A1Y6EU53_9HYPH</name>
<proteinExistence type="predicted"/>
<protein>
    <submittedName>
        <fullName evidence="1">Uncharacterized protein</fullName>
    </submittedName>
</protein>
<dbReference type="RefSeq" id="WP_086469662.1">
    <property type="nucleotide sequence ID" value="NZ_FXWK01000001.1"/>
</dbReference>
<reference evidence="2" key="1">
    <citation type="submission" date="2017-04" db="EMBL/GenBank/DDBJ databases">
        <authorList>
            <person name="Varghese N."/>
            <person name="Submissions S."/>
        </authorList>
    </citation>
    <scope>NUCLEOTIDE SEQUENCE [LARGE SCALE GENOMIC DNA]</scope>
</reference>
<evidence type="ECO:0000313" key="1">
    <source>
        <dbReference type="EMBL" id="SMQ65826.1"/>
    </source>
</evidence>
<accession>A0A1Y6EU53</accession>
<dbReference type="Proteomes" id="UP000194474">
    <property type="component" value="Unassembled WGS sequence"/>
</dbReference>
<dbReference type="AlphaFoldDB" id="A0A1Y6EU53"/>